<dbReference type="Gene3D" id="3.90.220.20">
    <property type="entry name" value="DNA methylase specificity domains"/>
    <property type="match status" value="2"/>
</dbReference>
<evidence type="ECO:0000313" key="5">
    <source>
        <dbReference type="EMBL" id="HIU10519.1"/>
    </source>
</evidence>
<evidence type="ECO:0000256" key="2">
    <source>
        <dbReference type="ARBA" id="ARBA00022747"/>
    </source>
</evidence>
<evidence type="ECO:0000256" key="1">
    <source>
        <dbReference type="ARBA" id="ARBA00010923"/>
    </source>
</evidence>
<organism evidence="5 6">
    <name type="scientific">Candidatus Avidehalobacter gallistercoris</name>
    <dbReference type="NCBI Taxonomy" id="2840694"/>
    <lineage>
        <taxon>Bacteria</taxon>
        <taxon>Bacillati</taxon>
        <taxon>Bacillota</taxon>
        <taxon>Clostridia</taxon>
        <taxon>Eubacteriales</taxon>
        <taxon>Peptococcaceae</taxon>
        <taxon>Peptococcaceae incertae sedis</taxon>
        <taxon>Candidatus Avidehalobacter</taxon>
    </lineage>
</organism>
<keyword evidence="5" id="KW-0378">Hydrolase</keyword>
<keyword evidence="3" id="KW-0238">DNA-binding</keyword>
<dbReference type="InterPro" id="IPR000055">
    <property type="entry name" value="Restrct_endonuc_typeI_TRD"/>
</dbReference>
<evidence type="ECO:0000313" key="6">
    <source>
        <dbReference type="Proteomes" id="UP000824124"/>
    </source>
</evidence>
<dbReference type="Pfam" id="PF01420">
    <property type="entry name" value="Methylase_S"/>
    <property type="match status" value="1"/>
</dbReference>
<dbReference type="PANTHER" id="PTHR30408:SF12">
    <property type="entry name" value="TYPE I RESTRICTION ENZYME MJAVIII SPECIFICITY SUBUNIT"/>
    <property type="match status" value="1"/>
</dbReference>
<reference evidence="5" key="1">
    <citation type="submission" date="2020-10" db="EMBL/GenBank/DDBJ databases">
        <authorList>
            <person name="Gilroy R."/>
        </authorList>
    </citation>
    <scope>NUCLEOTIDE SEQUENCE</scope>
    <source>
        <strain evidence="5">2830</strain>
    </source>
</reference>
<gene>
    <name evidence="5" type="ORF">IAB00_04640</name>
</gene>
<protein>
    <submittedName>
        <fullName evidence="5">Restriction endonuclease subunit S</fullName>
    </submittedName>
</protein>
<reference evidence="5" key="2">
    <citation type="journal article" date="2021" name="PeerJ">
        <title>Extensive microbial diversity within the chicken gut microbiome revealed by metagenomics and culture.</title>
        <authorList>
            <person name="Gilroy R."/>
            <person name="Ravi A."/>
            <person name="Getino M."/>
            <person name="Pursley I."/>
            <person name="Horton D.L."/>
            <person name="Alikhan N.F."/>
            <person name="Baker D."/>
            <person name="Gharbi K."/>
            <person name="Hall N."/>
            <person name="Watson M."/>
            <person name="Adriaenssens E.M."/>
            <person name="Foster-Nyarko E."/>
            <person name="Jarju S."/>
            <person name="Secka A."/>
            <person name="Antonio M."/>
            <person name="Oren A."/>
            <person name="Chaudhuri R.R."/>
            <person name="La Ragione R."/>
            <person name="Hildebrand F."/>
            <person name="Pallen M.J."/>
        </authorList>
    </citation>
    <scope>NUCLEOTIDE SEQUENCE</scope>
    <source>
        <strain evidence="5">2830</strain>
    </source>
</reference>
<keyword evidence="5" id="KW-0255">Endonuclease</keyword>
<feature type="domain" description="Type I restriction modification DNA specificity" evidence="4">
    <location>
        <begin position="265"/>
        <end position="435"/>
    </location>
</feature>
<proteinExistence type="inferred from homology"/>
<dbReference type="InterPro" id="IPR044946">
    <property type="entry name" value="Restrct_endonuc_typeI_TRD_sf"/>
</dbReference>
<dbReference type="AlphaFoldDB" id="A0A9D1HK10"/>
<evidence type="ECO:0000259" key="4">
    <source>
        <dbReference type="Pfam" id="PF01420"/>
    </source>
</evidence>
<evidence type="ECO:0000256" key="3">
    <source>
        <dbReference type="ARBA" id="ARBA00023125"/>
    </source>
</evidence>
<dbReference type="EMBL" id="DVMH01000022">
    <property type="protein sequence ID" value="HIU10519.1"/>
    <property type="molecule type" value="Genomic_DNA"/>
</dbReference>
<dbReference type="SUPFAM" id="SSF116734">
    <property type="entry name" value="DNA methylase specificity domain"/>
    <property type="match status" value="2"/>
</dbReference>
<keyword evidence="5" id="KW-0540">Nuclease</keyword>
<dbReference type="CDD" id="cd16961">
    <property type="entry name" value="RMtype1_S_TRD-CR_like"/>
    <property type="match status" value="1"/>
</dbReference>
<accession>A0A9D1HK10</accession>
<keyword evidence="2" id="KW-0680">Restriction system</keyword>
<comment type="similarity">
    <text evidence="1">Belongs to the type-I restriction system S methylase family.</text>
</comment>
<name>A0A9D1HK10_9FIRM</name>
<dbReference type="InterPro" id="IPR052021">
    <property type="entry name" value="Type-I_RS_S_subunit"/>
</dbReference>
<dbReference type="GO" id="GO:0003677">
    <property type="term" value="F:DNA binding"/>
    <property type="evidence" value="ECO:0007669"/>
    <property type="project" value="UniProtKB-KW"/>
</dbReference>
<comment type="caution">
    <text evidence="5">The sequence shown here is derived from an EMBL/GenBank/DDBJ whole genome shotgun (WGS) entry which is preliminary data.</text>
</comment>
<sequence>MLQSNKTHRLDSEYYGKTAMTVEEKIMGLPHFFLTPQSVVSGPFGSTLKSSAYLEKGDIPFVRIENIRGGFHISRDNLVYISNFDNGRIANSQLQRDDVILSKVGNSIGYFARVDVELQTCNISENNIGIKLSRYDTKLKHTILAYLNSNYGNILILRRRSGNAQPKLNVDDVCYIPIPSFSDDFCSVVSKLIIESDRCIQEATSIYCNSEILLLSALNYQPVVQTQGYSEKSFSASFGATGRLDAEYYQPKYDELFRRLSALPTKRLKSIVNITKSIEPGSEYYGDAGIPFVRVSDVSKDGINTPSIRIPKTTVPSIENLYPKKDTILFSKDGSVGIAYKVEDNMEAVTSSALLHLTVKDAAEMLPDYLTIVLNSPIVQMQAERDASGAIIQHWKPSEIEAVQIPVLDMDIQQEIAEKVQQSFSLRRQSKQLLENAKYAVEMAIEQGEDKAIKWLQEQCDHR</sequence>
<dbReference type="Proteomes" id="UP000824124">
    <property type="component" value="Unassembled WGS sequence"/>
</dbReference>
<dbReference type="GO" id="GO:0004519">
    <property type="term" value="F:endonuclease activity"/>
    <property type="evidence" value="ECO:0007669"/>
    <property type="project" value="UniProtKB-KW"/>
</dbReference>
<dbReference type="GO" id="GO:0009307">
    <property type="term" value="P:DNA restriction-modification system"/>
    <property type="evidence" value="ECO:0007669"/>
    <property type="project" value="UniProtKB-KW"/>
</dbReference>
<dbReference type="PANTHER" id="PTHR30408">
    <property type="entry name" value="TYPE-1 RESTRICTION ENZYME ECOKI SPECIFICITY PROTEIN"/>
    <property type="match status" value="1"/>
</dbReference>